<reference evidence="1" key="1">
    <citation type="submission" date="2008-06" db="EMBL/GenBank/DDBJ databases">
        <authorList>
            <person name="Lorenzi H."/>
            <person name="Inman J."/>
            <person name="Miller J."/>
            <person name="Schobel S."/>
            <person name="Amedeo P."/>
            <person name="Caler E.V."/>
            <person name="da Silva J."/>
        </authorList>
    </citation>
    <scope>NUCLEOTIDE SEQUENCE [LARGE SCALE GENOMIC DNA]</scope>
    <source>
        <strain evidence="1">RN66</strain>
    </source>
</reference>
<dbReference type="Proteomes" id="UP000001460">
    <property type="component" value="Unassembled WGS sequence"/>
</dbReference>
<keyword evidence="2" id="KW-1185">Reference proteome</keyword>
<dbReference type="InterPro" id="IPR011989">
    <property type="entry name" value="ARM-like"/>
</dbReference>
<dbReference type="GeneID" id="6996769"/>
<evidence type="ECO:0000313" key="1">
    <source>
        <dbReference type="EMBL" id="EEA07133.1"/>
    </source>
</evidence>
<name>B6AFZ2_CRYMR</name>
<evidence type="ECO:0000313" key="2">
    <source>
        <dbReference type="Proteomes" id="UP000001460"/>
    </source>
</evidence>
<sequence>MKIVELQKHDNATSNIEQLLCLLLFYYIEKEQPMFGKVAIKSGFLDLLLDCYQISEHNLLLTKFLIRVVVRLVRLSPIVAAISWIKLKVNIDNQLLHKDTSLRLWSIRYIASLVKILESSQEHQNLLKFIKPIDFIAKLYILSFDQCLLIKYSSIKLLCYFVISNSSNKKIYRSLVYMGIIGVFLDILKKSQLSVSVNAAIFPILLALLKLVKSSSRFSLIFIYSDGIKVILNLLNCPAEKIAISILLIINYISNHSAYHANKVVMLENNTFVKLVDMKYKIKSKYTENFMYKTVYNLFIKCTELDVLQNFFYSCRDPDITDRTELSTHLSRVKLTEATLRRCNRFGAPALGTM</sequence>
<dbReference type="VEuPathDB" id="CryptoDB:CMU_000020"/>
<organism evidence="1 2">
    <name type="scientific">Cryptosporidium muris (strain RN66)</name>
    <dbReference type="NCBI Taxonomy" id="441375"/>
    <lineage>
        <taxon>Eukaryota</taxon>
        <taxon>Sar</taxon>
        <taxon>Alveolata</taxon>
        <taxon>Apicomplexa</taxon>
        <taxon>Conoidasida</taxon>
        <taxon>Coccidia</taxon>
        <taxon>Eucoccidiorida</taxon>
        <taxon>Eimeriorina</taxon>
        <taxon>Cryptosporidiidae</taxon>
        <taxon>Cryptosporidium</taxon>
    </lineage>
</organism>
<proteinExistence type="predicted"/>
<dbReference type="RefSeq" id="XP_002141482.1">
    <property type="nucleotide sequence ID" value="XM_002141446.1"/>
</dbReference>
<dbReference type="OMA" id="AYHANKV"/>
<dbReference type="Gene3D" id="1.25.10.10">
    <property type="entry name" value="Leucine-rich Repeat Variant"/>
    <property type="match status" value="1"/>
</dbReference>
<dbReference type="EMBL" id="DS989732">
    <property type="protein sequence ID" value="EEA07133.1"/>
    <property type="molecule type" value="Genomic_DNA"/>
</dbReference>
<dbReference type="OrthoDB" id="342893at2759"/>
<accession>B6AFZ2</accession>
<dbReference type="AlphaFoldDB" id="B6AFZ2"/>
<protein>
    <submittedName>
        <fullName evidence="1">Uncharacterized protein</fullName>
    </submittedName>
</protein>
<dbReference type="InterPro" id="IPR016024">
    <property type="entry name" value="ARM-type_fold"/>
</dbReference>
<dbReference type="SUPFAM" id="SSF48371">
    <property type="entry name" value="ARM repeat"/>
    <property type="match status" value="1"/>
</dbReference>
<gene>
    <name evidence="1" type="ORF">CMU_000020</name>
</gene>